<evidence type="ECO:0000313" key="3">
    <source>
        <dbReference type="Proteomes" id="UP000808337"/>
    </source>
</evidence>
<feature type="compositionally biased region" description="Polar residues" evidence="1">
    <location>
        <begin position="40"/>
        <end position="51"/>
    </location>
</feature>
<dbReference type="EMBL" id="JADKGY010000006">
    <property type="protein sequence ID" value="MBK9982547.1"/>
    <property type="molecule type" value="Genomic_DNA"/>
</dbReference>
<comment type="caution">
    <text evidence="2">The sequence shown here is derived from an EMBL/GenBank/DDBJ whole genome shotgun (WGS) entry which is preliminary data.</text>
</comment>
<protein>
    <recommendedName>
        <fullName evidence="4">PepSY domain-containing protein</fullName>
    </recommendedName>
</protein>
<accession>A0A9D7ST05</accession>
<feature type="region of interest" description="Disordered" evidence="1">
    <location>
        <begin position="1"/>
        <end position="67"/>
    </location>
</feature>
<feature type="compositionally biased region" description="Basic residues" evidence="1">
    <location>
        <begin position="21"/>
        <end position="31"/>
    </location>
</feature>
<gene>
    <name evidence="2" type="ORF">IPP15_08990</name>
</gene>
<evidence type="ECO:0000256" key="1">
    <source>
        <dbReference type="SAM" id="MobiDB-lite"/>
    </source>
</evidence>
<dbReference type="AlphaFoldDB" id="A0A9D7ST05"/>
<dbReference type="Proteomes" id="UP000808337">
    <property type="component" value="Unassembled WGS sequence"/>
</dbReference>
<name>A0A9D7ST05_9BACT</name>
<proteinExistence type="predicted"/>
<feature type="compositionally biased region" description="Low complexity" evidence="1">
    <location>
        <begin position="1"/>
        <end position="14"/>
    </location>
</feature>
<evidence type="ECO:0000313" key="2">
    <source>
        <dbReference type="EMBL" id="MBK9982547.1"/>
    </source>
</evidence>
<sequence>MAKTTKSSTKQASTPDPIRSTHSKGGKKKAQGRTPEKVNPTRSLSGVPSNSSRRKIKVNGVSQPKSPEQAIQLARTYLINLLDLTEEPILEEIEKSKDKHWYITYSISDAAKGNYSLLPLIPRKYKTLKIDALTGELISISIHDGKR</sequence>
<evidence type="ECO:0008006" key="4">
    <source>
        <dbReference type="Google" id="ProtNLM"/>
    </source>
</evidence>
<reference evidence="2 3" key="1">
    <citation type="submission" date="2020-10" db="EMBL/GenBank/DDBJ databases">
        <title>Connecting structure to function with the recovery of over 1000 high-quality activated sludge metagenome-assembled genomes encoding full-length rRNA genes using long-read sequencing.</title>
        <authorList>
            <person name="Singleton C.M."/>
            <person name="Petriglieri F."/>
            <person name="Kristensen J.M."/>
            <person name="Kirkegaard R.H."/>
            <person name="Michaelsen T.Y."/>
            <person name="Andersen M.H."/>
            <person name="Karst S.M."/>
            <person name="Dueholm M.S."/>
            <person name="Nielsen P.H."/>
            <person name="Albertsen M."/>
        </authorList>
    </citation>
    <scope>NUCLEOTIDE SEQUENCE [LARGE SCALE GENOMIC DNA]</scope>
    <source>
        <strain evidence="2">Ribe_18-Q3-R11-54_MAXAC.273</strain>
    </source>
</reference>
<organism evidence="2 3">
    <name type="scientific">Candidatus Opimibacter skivensis</name>
    <dbReference type="NCBI Taxonomy" id="2982028"/>
    <lineage>
        <taxon>Bacteria</taxon>
        <taxon>Pseudomonadati</taxon>
        <taxon>Bacteroidota</taxon>
        <taxon>Saprospiria</taxon>
        <taxon>Saprospirales</taxon>
        <taxon>Saprospiraceae</taxon>
        <taxon>Candidatus Opimibacter</taxon>
    </lineage>
</organism>